<organism evidence="6">
    <name type="scientific">Strongyloides stercoralis</name>
    <name type="common">Threadworm</name>
    <dbReference type="NCBI Taxonomy" id="6248"/>
    <lineage>
        <taxon>Eukaryota</taxon>
        <taxon>Metazoa</taxon>
        <taxon>Ecdysozoa</taxon>
        <taxon>Nematoda</taxon>
        <taxon>Chromadorea</taxon>
        <taxon>Rhabditida</taxon>
        <taxon>Tylenchina</taxon>
        <taxon>Panagrolaimomorpha</taxon>
        <taxon>Strongyloidoidea</taxon>
        <taxon>Strongyloididae</taxon>
        <taxon>Strongyloides</taxon>
    </lineage>
</organism>
<name>A0A0K0DVD0_STRER</name>
<dbReference type="GO" id="GO:0005524">
    <property type="term" value="F:ATP binding"/>
    <property type="evidence" value="ECO:0007669"/>
    <property type="project" value="UniProtKB-KW"/>
</dbReference>
<dbReference type="PANTHER" id="PTHR24115">
    <property type="entry name" value="KINESIN-RELATED"/>
    <property type="match status" value="1"/>
</dbReference>
<evidence type="ECO:0000256" key="3">
    <source>
        <dbReference type="ARBA" id="ARBA00022840"/>
    </source>
</evidence>
<dbReference type="InterPro" id="IPR027417">
    <property type="entry name" value="P-loop_NTPase"/>
</dbReference>
<dbReference type="SMART" id="SM00129">
    <property type="entry name" value="KISc"/>
    <property type="match status" value="1"/>
</dbReference>
<keyword evidence="3" id="KW-0067">ATP-binding</keyword>
<dbReference type="AlphaFoldDB" id="A0A0K0DVD0"/>
<dbReference type="Gene3D" id="3.40.850.10">
    <property type="entry name" value="Kinesin motor domain"/>
    <property type="match status" value="1"/>
</dbReference>
<dbReference type="Pfam" id="PF00225">
    <property type="entry name" value="Kinesin"/>
    <property type="match status" value="1"/>
</dbReference>
<dbReference type="GO" id="GO:0008017">
    <property type="term" value="F:microtubule binding"/>
    <property type="evidence" value="ECO:0007669"/>
    <property type="project" value="InterPro"/>
</dbReference>
<evidence type="ECO:0000256" key="1">
    <source>
        <dbReference type="ARBA" id="ARBA00004245"/>
    </source>
</evidence>
<evidence type="ECO:0000259" key="5">
    <source>
        <dbReference type="SMART" id="SM00129"/>
    </source>
</evidence>
<keyword evidence="4" id="KW-0963">Cytoplasm</keyword>
<evidence type="ECO:0000256" key="2">
    <source>
        <dbReference type="ARBA" id="ARBA00022741"/>
    </source>
</evidence>
<dbReference type="GO" id="GO:0016887">
    <property type="term" value="F:ATP hydrolysis activity"/>
    <property type="evidence" value="ECO:0007669"/>
    <property type="project" value="TreeGrafter"/>
</dbReference>
<evidence type="ECO:0000256" key="4">
    <source>
        <dbReference type="ARBA" id="ARBA00023212"/>
    </source>
</evidence>
<comment type="subcellular location">
    <subcellularLocation>
        <location evidence="1">Cytoplasm</location>
        <location evidence="1">Cytoskeleton</location>
    </subcellularLocation>
</comment>
<dbReference type="InterPro" id="IPR036961">
    <property type="entry name" value="Kinesin_motor_dom_sf"/>
</dbReference>
<dbReference type="SUPFAM" id="SSF52540">
    <property type="entry name" value="P-loop containing nucleoside triphosphate hydrolases"/>
    <property type="match status" value="1"/>
</dbReference>
<keyword evidence="2" id="KW-0547">Nucleotide-binding</keyword>
<keyword evidence="4" id="KW-0206">Cytoskeleton</keyword>
<dbReference type="STRING" id="6248.A0A0K0DVD0"/>
<dbReference type="GO" id="GO:0005874">
    <property type="term" value="C:microtubule"/>
    <property type="evidence" value="ECO:0007669"/>
    <property type="project" value="TreeGrafter"/>
</dbReference>
<proteinExistence type="predicted"/>
<dbReference type="InterPro" id="IPR027640">
    <property type="entry name" value="Kinesin-like_fam"/>
</dbReference>
<protein>
    <submittedName>
        <fullName evidence="6">Kinesin motor domain-containing protein</fullName>
    </submittedName>
</protein>
<dbReference type="GO" id="GO:0003777">
    <property type="term" value="F:microtubule motor activity"/>
    <property type="evidence" value="ECO:0007669"/>
    <property type="project" value="InterPro"/>
</dbReference>
<dbReference type="GO" id="GO:0005871">
    <property type="term" value="C:kinesin complex"/>
    <property type="evidence" value="ECO:0007669"/>
    <property type="project" value="TreeGrafter"/>
</dbReference>
<dbReference type="WBParaSite" id="SSTP_0000119600.1">
    <property type="protein sequence ID" value="SSTP_0000119600.1"/>
    <property type="gene ID" value="SSTP_0000119600"/>
</dbReference>
<reference evidence="6" key="1">
    <citation type="submission" date="2015-08" db="UniProtKB">
        <authorList>
            <consortium name="WormBaseParasite"/>
        </authorList>
    </citation>
    <scope>IDENTIFICATION</scope>
</reference>
<evidence type="ECO:0000313" key="6">
    <source>
        <dbReference type="WBParaSite" id="SSTP_0000119600.1"/>
    </source>
</evidence>
<dbReference type="GO" id="GO:0007018">
    <property type="term" value="P:microtubule-based movement"/>
    <property type="evidence" value="ECO:0007669"/>
    <property type="project" value="InterPro"/>
</dbReference>
<accession>A0A0K0DVD0</accession>
<feature type="domain" description="Kinesin motor" evidence="5">
    <location>
        <begin position="12"/>
        <end position="344"/>
    </location>
</feature>
<sequence>MILITLLTQSSLNSARVIVCIRDKNNVDTDKCERVDVLPDNTLKVRRLKVPSIKNTSKVYGPFNRILDSNVNYQRIFYEAVKVHVDEGFNGIKSFVLSYGFSNSRKNDILFGSDPKELSGVFKETLEYINLKKSQNVGSNVDLCFSVFELCGDKIFDLLSDFRKEISIVSDDDNKLVLRDPVVLPMPDLKTVCNTICDALNKKSYASNTNFEVVPRSHVLVKLNIVTKSKSGVINYGEIVFVNLSYEKLIMNPQDKQFNSEIKAAKLGYVSLHACLEQILKNPQLSQSFRDSTLTRILRPALSGSYTSSMIFTVTTENVPSDATQALDIADKYRRLKCCSHKESLVSLEVRRKTKNIWIPLCDIKEAETMGFVSINTESRNSIQTFHQEIEENKKRLQECTDVLSKIEIDLEESFKICNEKNLQRDSCIKAKHDAINDLAKINCENCELKSKVDKLKVEIANLLDKRAILEETCSKYFDKLEKSKSKGICLLEKSSSLDKARTEMNDFLSSQVKDMENNNLKVQNMIKDLMNKHKIFIKELDDQNCQDKNNFQQIEIVLKNYGDKLDVYSNEIQRCIKDRLPVDVRNELHDKLTRVYNELLVAIEKARKTCEAHGEKCFSCIEKIIEEERKKIVNFFSDYKECLLKEISNTQEAISTNDKCTMEIEVAQKDINDVKKILEEVNSIETPSIDLTLLNPPSSKEYVVDENAIPEDLPKFSPSEKPTVINEILSVTKKIFGSDHRNTLQDEGNKENL</sequence>
<dbReference type="InterPro" id="IPR001752">
    <property type="entry name" value="Kinesin_motor_dom"/>
</dbReference>